<organism evidence="2 3">
    <name type="scientific">Orchesella dallaii</name>
    <dbReference type="NCBI Taxonomy" id="48710"/>
    <lineage>
        <taxon>Eukaryota</taxon>
        <taxon>Metazoa</taxon>
        <taxon>Ecdysozoa</taxon>
        <taxon>Arthropoda</taxon>
        <taxon>Hexapoda</taxon>
        <taxon>Collembola</taxon>
        <taxon>Entomobryomorpha</taxon>
        <taxon>Entomobryoidea</taxon>
        <taxon>Orchesellidae</taxon>
        <taxon>Orchesellinae</taxon>
        <taxon>Orchesella</taxon>
    </lineage>
</organism>
<evidence type="ECO:0000313" key="2">
    <source>
        <dbReference type="EMBL" id="CAL8125195.1"/>
    </source>
</evidence>
<feature type="chain" id="PRO_5045080042" evidence="1">
    <location>
        <begin position="32"/>
        <end position="598"/>
    </location>
</feature>
<reference evidence="2 3" key="1">
    <citation type="submission" date="2024-08" db="EMBL/GenBank/DDBJ databases">
        <authorList>
            <person name="Cucini C."/>
            <person name="Frati F."/>
        </authorList>
    </citation>
    <scope>NUCLEOTIDE SEQUENCE [LARGE SCALE GENOMIC DNA]</scope>
</reference>
<evidence type="ECO:0000313" key="3">
    <source>
        <dbReference type="Proteomes" id="UP001642540"/>
    </source>
</evidence>
<accession>A0ABP1RFC7</accession>
<sequence length="598" mass="67928">MFNRSTLKSFLSIVFISELLCIAGTAPSGTALESEMSVSSFNIHPFISSFKDCLILWKNYVSKNIKIDEEKENHTENFITSNFIFYQVLVSHLSDTPLLLQDSAFINSKNYSYHAFSHYIGKFTSCQIAFQEYDEQILKAEAIHPAEDPNFIVYFSTSTIETLQLEILNTIGKKLQRLPYSGISLFMNNQGDLNLLCSISVCASPLIPSSLQSMNDVKEFWKLIHLDLSGMLILRQGAKLLKCTSLKLGPGPPESCSLQLIKQKMNVTLPINDEPILLPNVEDYNDLIYHLSSSAILTPKLISNLVNNKHRRVFRQVISLPASDIHHPTPNTLKEVTESSYPVLTIDTFLKYFPNQSRFPFSQLLDLLQPEIQGSLEPVELPLYYKTLATRLYYLGMARRNISNLTTTIVNFRAKEEDEYAFVDSEYHVNMFGSAVDFSESRQVIKTRAINNFAVHQLWVIKKFYLLNRIEHILWQCLESGLNNLWGKNSLLHVQHYAVTIQKSASNSSYNVVGYIVQRQKGGSIGGQGKKEPTRIPLALIENVLKLCAVAVTLSFACFMKEYIFNNSKRSFKYDTNSTTLNTQEYSVVQIQVSKLGF</sequence>
<proteinExistence type="predicted"/>
<dbReference type="EMBL" id="CAXLJM020000069">
    <property type="protein sequence ID" value="CAL8125195.1"/>
    <property type="molecule type" value="Genomic_DNA"/>
</dbReference>
<protein>
    <submittedName>
        <fullName evidence="2">Uncharacterized protein</fullName>
    </submittedName>
</protein>
<dbReference type="Proteomes" id="UP001642540">
    <property type="component" value="Unassembled WGS sequence"/>
</dbReference>
<gene>
    <name evidence="2" type="ORF">ODALV1_LOCUS20886</name>
</gene>
<name>A0ABP1RFC7_9HEXA</name>
<feature type="signal peptide" evidence="1">
    <location>
        <begin position="1"/>
        <end position="31"/>
    </location>
</feature>
<evidence type="ECO:0000256" key="1">
    <source>
        <dbReference type="SAM" id="SignalP"/>
    </source>
</evidence>
<keyword evidence="3" id="KW-1185">Reference proteome</keyword>
<comment type="caution">
    <text evidence="2">The sequence shown here is derived from an EMBL/GenBank/DDBJ whole genome shotgun (WGS) entry which is preliminary data.</text>
</comment>
<keyword evidence="1" id="KW-0732">Signal</keyword>